<gene>
    <name evidence="1" type="ORF">EVJ58_g9370</name>
</gene>
<comment type="caution">
    <text evidence="1">The sequence shown here is derived from an EMBL/GenBank/DDBJ whole genome shotgun (WGS) entry which is preliminary data.</text>
</comment>
<dbReference type="EMBL" id="SEKV01000802">
    <property type="protein sequence ID" value="TFY53592.1"/>
    <property type="molecule type" value="Genomic_DNA"/>
</dbReference>
<organism evidence="1 2">
    <name type="scientific">Rhodofomes roseus</name>
    <dbReference type="NCBI Taxonomy" id="34475"/>
    <lineage>
        <taxon>Eukaryota</taxon>
        <taxon>Fungi</taxon>
        <taxon>Dikarya</taxon>
        <taxon>Basidiomycota</taxon>
        <taxon>Agaricomycotina</taxon>
        <taxon>Agaricomycetes</taxon>
        <taxon>Polyporales</taxon>
        <taxon>Rhodofomes</taxon>
    </lineage>
</organism>
<dbReference type="STRING" id="34475.A0A4Y9XV07"/>
<name>A0A4Y9XV07_9APHY</name>
<dbReference type="AlphaFoldDB" id="A0A4Y9XV07"/>
<evidence type="ECO:0000313" key="1">
    <source>
        <dbReference type="EMBL" id="TFY53592.1"/>
    </source>
</evidence>
<protein>
    <recommendedName>
        <fullName evidence="3">F-box domain-containing protein</fullName>
    </recommendedName>
</protein>
<accession>A0A4Y9XV07</accession>
<evidence type="ECO:0008006" key="3">
    <source>
        <dbReference type="Google" id="ProtNLM"/>
    </source>
</evidence>
<evidence type="ECO:0000313" key="2">
    <source>
        <dbReference type="Proteomes" id="UP000298390"/>
    </source>
</evidence>
<reference evidence="1 2" key="1">
    <citation type="submission" date="2019-01" db="EMBL/GenBank/DDBJ databases">
        <title>Genome sequencing of the rare red list fungi Fomitopsis rosea.</title>
        <authorList>
            <person name="Buettner E."/>
            <person name="Kellner H."/>
        </authorList>
    </citation>
    <scope>NUCLEOTIDE SEQUENCE [LARGE SCALE GENOMIC DNA]</scope>
    <source>
        <strain evidence="1 2">DSM 105464</strain>
    </source>
</reference>
<dbReference type="Proteomes" id="UP000298390">
    <property type="component" value="Unassembled WGS sequence"/>
</dbReference>
<proteinExistence type="predicted"/>
<sequence>MVNAGVQPGGHHGLNADIWSNILSFVSPSDARSLSLVSHTIHPAARRVVFSRAEISEQDQLEHAHAFMIGEPHHRACWLRELHIHYYAVAKVEDRPAGSALAAKLADLLEAARNISSLALPCMEPLLEADPRVGTALASLARLEVVRFADVRTQTLKLANMMASRPTQVTLVLGTPCDSEYRISEYLVSLSHLTLLRNASAVEIEFFDLKPRDRCTQPADFDFELGQLGQHPTVCELRLRYSGPLPLFHIFPNIQVLRMRCLKEWFAEFDWREWAWTESVPLVDVTADNDKQLLCLAGERSQPTLRQLCLHQPPGSVTVDLDYDYDDEFEFDHLQPVCLTFPVEEWHAPENMDIVLWRGCLGTPAGPEGRLRYLQVTAQCESEEDMSVQWAVRRFSFACPARPDEAPRQKWLLPALRTSQLVCLRLNFDVSTPSGKVARLGAARLVRYVPSLRYLCIAEGRCVEDDVDYAYEQRFVGKCTWWRVYDAEGERRVESISCEAGERVEQYLRSQEFEKTLSLDVFVLDDA</sequence>